<dbReference type="PANTHER" id="PTHR43699:SF1">
    <property type="entry name" value="3-DEHYDROQUINATE DEHYDRATASE"/>
    <property type="match status" value="1"/>
</dbReference>
<feature type="active site" description="Schiff-base intermediate with substrate" evidence="4">
    <location>
        <position position="176"/>
    </location>
</feature>
<organism evidence="5 6">
    <name type="scientific">Brachybacterium epidermidis</name>
    <dbReference type="NCBI Taxonomy" id="2781983"/>
    <lineage>
        <taxon>Bacteria</taxon>
        <taxon>Bacillati</taxon>
        <taxon>Actinomycetota</taxon>
        <taxon>Actinomycetes</taxon>
        <taxon>Micrococcales</taxon>
        <taxon>Dermabacteraceae</taxon>
        <taxon>Brachybacterium</taxon>
    </lineage>
</organism>
<comment type="similarity">
    <text evidence="4">Belongs to the type-I 3-dehydroquinase family.</text>
</comment>
<dbReference type="InterPro" id="IPR050146">
    <property type="entry name" value="Type-I_3-dehydroquinase"/>
</dbReference>
<feature type="binding site" evidence="4">
    <location>
        <begin position="47"/>
        <end position="49"/>
    </location>
    <ligand>
        <name>3-dehydroquinate</name>
        <dbReference type="ChEBI" id="CHEBI:32364"/>
    </ligand>
</feature>
<evidence type="ECO:0000313" key="6">
    <source>
        <dbReference type="Proteomes" id="UP000644727"/>
    </source>
</evidence>
<dbReference type="GO" id="GO:0003855">
    <property type="term" value="F:3-dehydroquinate dehydratase activity"/>
    <property type="evidence" value="ECO:0007669"/>
    <property type="project" value="UniProtKB-EC"/>
</dbReference>
<dbReference type="SUPFAM" id="SSF51569">
    <property type="entry name" value="Aldolase"/>
    <property type="match status" value="1"/>
</dbReference>
<keyword evidence="3 4" id="KW-0704">Schiff base</keyword>
<comment type="function">
    <text evidence="4">Involved in the third step of the chorismate pathway, which leads to the biosynthesis of aromatic amino acids. Catalyzes the cis-dehydration of 3-dehydroquinate (DHQ) and introduces the first double bond of the aromatic ring to yield 3-dehydroshikimate.</text>
</comment>
<comment type="subunit">
    <text evidence="4">Homodimer.</text>
</comment>
<comment type="pathway">
    <text evidence="4">Metabolic intermediate biosynthesis; chorismate biosynthesis; chorismate from D-erythrose 4-phosphate and phosphoenolpyruvate: step 3/7.</text>
</comment>
<keyword evidence="2 4" id="KW-0456">Lyase</keyword>
<feature type="binding site" evidence="4">
    <location>
        <position position="241"/>
    </location>
    <ligand>
        <name>3-dehydroquinate</name>
        <dbReference type="ChEBI" id="CHEBI:32364"/>
    </ligand>
</feature>
<dbReference type="CDD" id="cd00502">
    <property type="entry name" value="DHQase_I"/>
    <property type="match status" value="1"/>
</dbReference>
<evidence type="ECO:0000313" key="5">
    <source>
        <dbReference type="EMBL" id="MBE9404511.1"/>
    </source>
</evidence>
<dbReference type="NCBIfam" id="TIGR01093">
    <property type="entry name" value="aroD"/>
    <property type="match status" value="1"/>
</dbReference>
<name>A0ABR9W251_9MICO</name>
<feature type="binding site" evidence="4">
    <location>
        <position position="237"/>
    </location>
    <ligand>
        <name>3-dehydroquinate</name>
        <dbReference type="ChEBI" id="CHEBI:32364"/>
    </ligand>
</feature>
<keyword evidence="4" id="KW-0028">Amino-acid biosynthesis</keyword>
<comment type="catalytic activity">
    <reaction evidence="1 4">
        <text>3-dehydroquinate = 3-dehydroshikimate + H2O</text>
        <dbReference type="Rhea" id="RHEA:21096"/>
        <dbReference type="ChEBI" id="CHEBI:15377"/>
        <dbReference type="ChEBI" id="CHEBI:16630"/>
        <dbReference type="ChEBI" id="CHEBI:32364"/>
        <dbReference type="EC" id="4.2.1.10"/>
    </reaction>
</comment>
<feature type="binding site" evidence="4">
    <location>
        <position position="88"/>
    </location>
    <ligand>
        <name>3-dehydroquinate</name>
        <dbReference type="ChEBI" id="CHEBI:32364"/>
    </ligand>
</feature>
<gene>
    <name evidence="4 5" type="primary">aroD</name>
    <name evidence="5" type="ORF">IOE58_10075</name>
</gene>
<keyword evidence="4" id="KW-0057">Aromatic amino acid biosynthesis</keyword>
<dbReference type="EC" id="4.2.1.10" evidence="4"/>
<accession>A0ABR9W251</accession>
<reference evidence="5 6" key="1">
    <citation type="submission" date="2020-10" db="EMBL/GenBank/DDBJ databases">
        <title>Draft genome and description of Brachybacterium epidermidis sp nov.</title>
        <authorList>
            <person name="Boxberger M."/>
            <person name="La Scola B."/>
        </authorList>
    </citation>
    <scope>NUCLEOTIDE SEQUENCE [LARGE SCALE GENOMIC DNA]</scope>
    <source>
        <strain evidence="5 6">Marseille-Q2903</strain>
    </source>
</reference>
<dbReference type="Proteomes" id="UP000644727">
    <property type="component" value="Unassembled WGS sequence"/>
</dbReference>
<feature type="active site" description="Proton donor/acceptor" evidence="4">
    <location>
        <position position="149"/>
    </location>
</feature>
<comment type="caution">
    <text evidence="5">The sequence shown here is derived from an EMBL/GenBank/DDBJ whole genome shotgun (WGS) entry which is preliminary data.</text>
</comment>
<dbReference type="PANTHER" id="PTHR43699">
    <property type="entry name" value="3-DEHYDROQUINATE DEHYDRATASE"/>
    <property type="match status" value="1"/>
</dbReference>
<dbReference type="InterPro" id="IPR001381">
    <property type="entry name" value="DHquinase_I"/>
</dbReference>
<protein>
    <recommendedName>
        <fullName evidence="4">3-dehydroquinate dehydratase</fullName>
        <shortName evidence="4">3-dehydroquinase</shortName>
        <ecNumber evidence="4">4.2.1.10</ecNumber>
    </recommendedName>
    <alternativeName>
        <fullName evidence="4">Type I DHQase</fullName>
    </alternativeName>
    <alternativeName>
        <fullName evidence="4">Type I dehydroquinase</fullName>
        <shortName evidence="4">DHQ1</shortName>
    </alternativeName>
</protein>
<keyword evidence="6" id="KW-1185">Reference proteome</keyword>
<proteinExistence type="inferred from homology"/>
<dbReference type="InterPro" id="IPR013785">
    <property type="entry name" value="Aldolase_TIM"/>
</dbReference>
<dbReference type="RefSeq" id="WP_193866261.1">
    <property type="nucleotide sequence ID" value="NZ_JADEYR010000011.1"/>
</dbReference>
<evidence type="ECO:0000256" key="4">
    <source>
        <dbReference type="HAMAP-Rule" id="MF_00214"/>
    </source>
</evidence>
<dbReference type="Gene3D" id="3.20.20.70">
    <property type="entry name" value="Aldolase class I"/>
    <property type="match status" value="1"/>
</dbReference>
<feature type="binding site" evidence="4">
    <location>
        <position position="218"/>
    </location>
    <ligand>
        <name>3-dehydroquinate</name>
        <dbReference type="ChEBI" id="CHEBI:32364"/>
    </ligand>
</feature>
<evidence type="ECO:0000256" key="1">
    <source>
        <dbReference type="ARBA" id="ARBA00001864"/>
    </source>
</evidence>
<comment type="caution">
    <text evidence="4">Lacks conserved residue(s) required for the propagation of feature annotation.</text>
</comment>
<evidence type="ECO:0000256" key="2">
    <source>
        <dbReference type="ARBA" id="ARBA00023239"/>
    </source>
</evidence>
<dbReference type="HAMAP" id="MF_00214">
    <property type="entry name" value="AroD"/>
    <property type="match status" value="1"/>
</dbReference>
<sequence>MGATVTVRGVELGAGRPEIIVPLTGAQEQVVLDQAAAAAGTVARVLEWRTDLYAPGSGTVEHRDAVRNLLPQLRESIGEERCLLVTLRTAAEGGGRALTDHELGDLLEAVVSTGHADMVDVETSRDPEVVQRVVRAAQQHRAVVVGSFHDFGATPGEDELVALLQAQRRMGVDVPKVAVMPQHPQDVLRLLAASTRVAAAQEGPHIAISMGSLGAVSRVAAEAFGSAATFATAGEASAPGQLAVDDVERMLELLRP</sequence>
<dbReference type="EMBL" id="JADEYR010000011">
    <property type="protein sequence ID" value="MBE9404511.1"/>
    <property type="molecule type" value="Genomic_DNA"/>
</dbReference>
<evidence type="ECO:0000256" key="3">
    <source>
        <dbReference type="ARBA" id="ARBA00023270"/>
    </source>
</evidence>
<dbReference type="Pfam" id="PF01487">
    <property type="entry name" value="DHquinase_I"/>
    <property type="match status" value="1"/>
</dbReference>